<sequence>MLQTRVIRHSCSPFTSSIVLVKKDVSWRLCVDYQQSNQNTIKDKFAIPLIEELLDELHGPSTFRNWTFERDTTK</sequence>
<dbReference type="SUPFAM" id="SSF56672">
    <property type="entry name" value="DNA/RNA polymerases"/>
    <property type="match status" value="1"/>
</dbReference>
<dbReference type="Gene3D" id="3.10.10.10">
    <property type="entry name" value="HIV Type 1 Reverse Transcriptase, subunit A, domain 1"/>
    <property type="match status" value="1"/>
</dbReference>
<name>A0AAP0FUD1_9ASPA</name>
<proteinExistence type="predicted"/>
<organism evidence="1 2">
    <name type="scientific">Platanthera zijinensis</name>
    <dbReference type="NCBI Taxonomy" id="2320716"/>
    <lineage>
        <taxon>Eukaryota</taxon>
        <taxon>Viridiplantae</taxon>
        <taxon>Streptophyta</taxon>
        <taxon>Embryophyta</taxon>
        <taxon>Tracheophyta</taxon>
        <taxon>Spermatophyta</taxon>
        <taxon>Magnoliopsida</taxon>
        <taxon>Liliopsida</taxon>
        <taxon>Asparagales</taxon>
        <taxon>Orchidaceae</taxon>
        <taxon>Orchidoideae</taxon>
        <taxon>Orchideae</taxon>
        <taxon>Orchidinae</taxon>
        <taxon>Platanthera</taxon>
    </lineage>
</organism>
<dbReference type="EMBL" id="JBBWWQ010000021">
    <property type="protein sequence ID" value="KAK8914375.1"/>
    <property type="molecule type" value="Genomic_DNA"/>
</dbReference>
<keyword evidence="2" id="KW-1185">Reference proteome</keyword>
<protein>
    <submittedName>
        <fullName evidence="1">Uncharacterized protein</fullName>
    </submittedName>
</protein>
<dbReference type="Proteomes" id="UP001418222">
    <property type="component" value="Unassembled WGS sequence"/>
</dbReference>
<dbReference type="InterPro" id="IPR043502">
    <property type="entry name" value="DNA/RNA_pol_sf"/>
</dbReference>
<dbReference type="PANTHER" id="PTHR24559">
    <property type="entry name" value="TRANSPOSON TY3-I GAG-POL POLYPROTEIN"/>
    <property type="match status" value="1"/>
</dbReference>
<dbReference type="PANTHER" id="PTHR24559:SF450">
    <property type="entry name" value="RNA-DIRECTED DNA POLYMERASE HOMOLOG"/>
    <property type="match status" value="1"/>
</dbReference>
<evidence type="ECO:0000313" key="2">
    <source>
        <dbReference type="Proteomes" id="UP001418222"/>
    </source>
</evidence>
<evidence type="ECO:0000313" key="1">
    <source>
        <dbReference type="EMBL" id="KAK8914375.1"/>
    </source>
</evidence>
<gene>
    <name evidence="1" type="ORF">KSP39_PZI023722</name>
</gene>
<accession>A0AAP0FUD1</accession>
<dbReference type="AlphaFoldDB" id="A0AAP0FUD1"/>
<comment type="caution">
    <text evidence="1">The sequence shown here is derived from an EMBL/GenBank/DDBJ whole genome shotgun (WGS) entry which is preliminary data.</text>
</comment>
<dbReference type="InterPro" id="IPR053134">
    <property type="entry name" value="RNA-dir_DNA_polymerase"/>
</dbReference>
<reference evidence="1 2" key="1">
    <citation type="journal article" date="2022" name="Nat. Plants">
        <title>Genomes of leafy and leafless Platanthera orchids illuminate the evolution of mycoheterotrophy.</title>
        <authorList>
            <person name="Li M.H."/>
            <person name="Liu K.W."/>
            <person name="Li Z."/>
            <person name="Lu H.C."/>
            <person name="Ye Q.L."/>
            <person name="Zhang D."/>
            <person name="Wang J.Y."/>
            <person name="Li Y.F."/>
            <person name="Zhong Z.M."/>
            <person name="Liu X."/>
            <person name="Yu X."/>
            <person name="Liu D.K."/>
            <person name="Tu X.D."/>
            <person name="Liu B."/>
            <person name="Hao Y."/>
            <person name="Liao X.Y."/>
            <person name="Jiang Y.T."/>
            <person name="Sun W.H."/>
            <person name="Chen J."/>
            <person name="Chen Y.Q."/>
            <person name="Ai Y."/>
            <person name="Zhai J.W."/>
            <person name="Wu S.S."/>
            <person name="Zhou Z."/>
            <person name="Hsiao Y.Y."/>
            <person name="Wu W.L."/>
            <person name="Chen Y.Y."/>
            <person name="Lin Y.F."/>
            <person name="Hsu J.L."/>
            <person name="Li C.Y."/>
            <person name="Wang Z.W."/>
            <person name="Zhao X."/>
            <person name="Zhong W.Y."/>
            <person name="Ma X.K."/>
            <person name="Ma L."/>
            <person name="Huang J."/>
            <person name="Chen G.Z."/>
            <person name="Huang M.Z."/>
            <person name="Huang L."/>
            <person name="Peng D.H."/>
            <person name="Luo Y.B."/>
            <person name="Zou S.Q."/>
            <person name="Chen S.P."/>
            <person name="Lan S."/>
            <person name="Tsai W.C."/>
            <person name="Van de Peer Y."/>
            <person name="Liu Z.J."/>
        </authorList>
    </citation>
    <scope>NUCLEOTIDE SEQUENCE [LARGE SCALE GENOMIC DNA]</scope>
    <source>
        <strain evidence="1">Lor287</strain>
    </source>
</reference>